<accession>A0A6V7BZ80</accession>
<dbReference type="EMBL" id="LR828257">
    <property type="protein sequence ID" value="CAD0307469.1"/>
    <property type="molecule type" value="Genomic_DNA"/>
</dbReference>
<evidence type="ECO:0000313" key="3">
    <source>
        <dbReference type="Proteomes" id="UP000515406"/>
    </source>
</evidence>
<dbReference type="PANTHER" id="PTHR35604">
    <property type="entry name" value="TRANSPOSASE INSH FOR INSERTION SEQUENCE ELEMENT IS5A-RELATED"/>
    <property type="match status" value="1"/>
</dbReference>
<keyword evidence="3" id="KW-1185">Reference proteome</keyword>
<dbReference type="AlphaFoldDB" id="A0A6V7BZ80"/>
<organism evidence="2 3">
    <name type="scientific">Xanthomonas hortorum pv. vitians</name>
    <dbReference type="NCBI Taxonomy" id="83224"/>
    <lineage>
        <taxon>Bacteria</taxon>
        <taxon>Pseudomonadati</taxon>
        <taxon>Pseudomonadota</taxon>
        <taxon>Gammaproteobacteria</taxon>
        <taxon>Lysobacterales</taxon>
        <taxon>Lysobacteraceae</taxon>
        <taxon>Xanthomonas</taxon>
    </lineage>
</organism>
<dbReference type="InterPro" id="IPR002559">
    <property type="entry name" value="Transposase_11"/>
</dbReference>
<dbReference type="EMBL" id="LR828257">
    <property type="protein sequence ID" value="CAD0307463.1"/>
    <property type="molecule type" value="Genomic_DNA"/>
</dbReference>
<protein>
    <recommendedName>
        <fullName evidence="1">Transposase IS4-like domain-containing protein</fullName>
    </recommendedName>
</protein>
<dbReference type="PANTHER" id="PTHR35604:SF2">
    <property type="entry name" value="TRANSPOSASE INSH FOR INSERTION SEQUENCE ELEMENT IS5A-RELATED"/>
    <property type="match status" value="1"/>
</dbReference>
<evidence type="ECO:0000259" key="1">
    <source>
        <dbReference type="Pfam" id="PF01609"/>
    </source>
</evidence>
<gene>
    <name evidence="2" type="ORF">CFBP498_08040</name>
</gene>
<name>A0A6V7BZ80_9XANT</name>
<feature type="domain" description="Transposase IS4-like" evidence="1">
    <location>
        <begin position="5"/>
        <end position="64"/>
    </location>
</feature>
<proteinExistence type="predicted"/>
<dbReference type="GO" id="GO:0003677">
    <property type="term" value="F:DNA binding"/>
    <property type="evidence" value="ECO:0007669"/>
    <property type="project" value="InterPro"/>
</dbReference>
<dbReference type="GO" id="GO:0006313">
    <property type="term" value="P:DNA transposition"/>
    <property type="evidence" value="ECO:0007669"/>
    <property type="project" value="InterPro"/>
</dbReference>
<dbReference type="GO" id="GO:0004803">
    <property type="term" value="F:transposase activity"/>
    <property type="evidence" value="ECO:0007669"/>
    <property type="project" value="InterPro"/>
</dbReference>
<reference evidence="2 3" key="1">
    <citation type="submission" date="2020-07" db="EMBL/GenBank/DDBJ databases">
        <authorList>
            <person name="Pothier F. J."/>
        </authorList>
    </citation>
    <scope>NUCLEOTIDE SEQUENCE [LARGE SCALE GENOMIC DNA]</scope>
    <source>
        <strain evidence="2 3">CFBP 498</strain>
    </source>
</reference>
<sequence length="119" mass="13461">MQAIGNKRERAREARWEHFKASVRAKVEHPFRVIKREFGHTKVRYHGLAKNAAQVLTLFALSNLWMVRWQLLPARGGILPGGSQSRQNVAAIASYAAFCAPLTCVKLEFGRSDLLFRPS</sequence>
<dbReference type="Pfam" id="PF01609">
    <property type="entry name" value="DDE_Tnp_1"/>
    <property type="match status" value="1"/>
</dbReference>
<dbReference type="Proteomes" id="UP000515406">
    <property type="component" value="Chromosome"/>
</dbReference>
<evidence type="ECO:0000313" key="2">
    <source>
        <dbReference type="EMBL" id="CAD0307463.1"/>
    </source>
</evidence>